<comment type="subcellular location">
    <subcellularLocation>
        <location evidence="1 6">Nucleus</location>
        <location evidence="1 6">Nucleolus</location>
    </subcellularLocation>
</comment>
<dbReference type="GO" id="GO:0031429">
    <property type="term" value="C:box H/ACA snoRNP complex"/>
    <property type="evidence" value="ECO:0007669"/>
    <property type="project" value="UniProtKB-UniRule"/>
</dbReference>
<keyword evidence="9" id="KW-1185">Reference proteome</keyword>
<dbReference type="InterPro" id="IPR018492">
    <property type="entry name" value="Ribosomal_eL8/Nhp2"/>
</dbReference>
<evidence type="ECO:0000256" key="4">
    <source>
        <dbReference type="ARBA" id="ARBA00023242"/>
    </source>
</evidence>
<comment type="function">
    <text evidence="6">Required for ribosome biogenesis. Part of a complex which catalyzes pseudouridylation of rRNA. This involves the isomerization of uridine such that the ribose is subsequently attached to C5, instead of the normal N1. Pseudouridine ('psi') residues may serve to stabilize the conformation of rRNAs.</text>
</comment>
<dbReference type="VEuPathDB" id="AmoebaDB:ACA1_360220"/>
<dbReference type="InterPro" id="IPR004037">
    <property type="entry name" value="Ribosomal_eL8-like_CS"/>
</dbReference>
<comment type="similarity">
    <text evidence="2 6">Belongs to the eukaryotic ribosomal protein eL8 family.</text>
</comment>
<dbReference type="InterPro" id="IPR004038">
    <property type="entry name" value="Ribosomal_eL8/eL30/eS12/Gad45"/>
</dbReference>
<dbReference type="GeneID" id="14923976"/>
<dbReference type="RefSeq" id="XP_004352484.1">
    <property type="nucleotide sequence ID" value="XM_004352432.1"/>
</dbReference>
<dbReference type="GO" id="GO:0000398">
    <property type="term" value="P:mRNA splicing, via spliceosome"/>
    <property type="evidence" value="ECO:0007669"/>
    <property type="project" value="UniProtKB-UniRule"/>
</dbReference>
<gene>
    <name evidence="8" type="ORF">ACA1_360220</name>
</gene>
<keyword evidence="3 6" id="KW-0694">RNA-binding</keyword>
<dbReference type="InterPro" id="IPR029064">
    <property type="entry name" value="Ribosomal_eL30-like_sf"/>
</dbReference>
<sequence>MSEPAKKKQKTSHTAIIAEPLADKKLTKKILKLNKKASKEKGLRRGVKEVIKAVKKKESGVAIIAGDISPIDVITHVPVLCEEANIPYVFVPSKEDLGASSGCKRPTSCVLISLKSGSSLEGDLKKVVSAIKDLPKPHNP</sequence>
<dbReference type="SUPFAM" id="SSF55315">
    <property type="entry name" value="L30e-like"/>
    <property type="match status" value="1"/>
</dbReference>
<proteinExistence type="inferred from homology"/>
<keyword evidence="5 6" id="KW-0687">Ribonucleoprotein</keyword>
<dbReference type="Proteomes" id="UP000011083">
    <property type="component" value="Unassembled WGS sequence"/>
</dbReference>
<dbReference type="InterPro" id="IPR050257">
    <property type="entry name" value="eL8/uL1-like"/>
</dbReference>
<evidence type="ECO:0000256" key="6">
    <source>
        <dbReference type="RuleBase" id="RU366039"/>
    </source>
</evidence>
<dbReference type="OMA" id="EDNYEAR"/>
<dbReference type="PROSITE" id="PS01082">
    <property type="entry name" value="RIBOSOMAL_L7AE"/>
    <property type="match status" value="1"/>
</dbReference>
<dbReference type="AlphaFoldDB" id="L8HCP6"/>
<accession>L8HCP6</accession>
<keyword evidence="4 6" id="KW-0539">Nucleus</keyword>
<dbReference type="STRING" id="1257118.L8HCP6"/>
<dbReference type="Gene3D" id="3.30.1330.30">
    <property type="match status" value="1"/>
</dbReference>
<dbReference type="InterPro" id="IPR002415">
    <property type="entry name" value="H/ACA_rnp_Nhp2-like"/>
</dbReference>
<evidence type="ECO:0000256" key="2">
    <source>
        <dbReference type="ARBA" id="ARBA00007337"/>
    </source>
</evidence>
<dbReference type="PRINTS" id="PR00883">
    <property type="entry name" value="NUCLEARHMG"/>
</dbReference>
<reference evidence="8 9" key="1">
    <citation type="journal article" date="2013" name="Genome Biol.">
        <title>Genome of Acanthamoeba castellanii highlights extensive lateral gene transfer and early evolution of tyrosine kinase signaling.</title>
        <authorList>
            <person name="Clarke M."/>
            <person name="Lohan A.J."/>
            <person name="Liu B."/>
            <person name="Lagkouvardos I."/>
            <person name="Roy S."/>
            <person name="Zafar N."/>
            <person name="Bertelli C."/>
            <person name="Schilde C."/>
            <person name="Kianianmomeni A."/>
            <person name="Burglin T.R."/>
            <person name="Frech C."/>
            <person name="Turcotte B."/>
            <person name="Kopec K.O."/>
            <person name="Synnott J.M."/>
            <person name="Choo C."/>
            <person name="Paponov I."/>
            <person name="Finkler A."/>
            <person name="Soon Heng Tan C."/>
            <person name="Hutchins A.P."/>
            <person name="Weinmeier T."/>
            <person name="Rattei T."/>
            <person name="Chu J.S."/>
            <person name="Gimenez G."/>
            <person name="Irimia M."/>
            <person name="Rigden D.J."/>
            <person name="Fitzpatrick D.A."/>
            <person name="Lorenzo-Morales J."/>
            <person name="Bateman A."/>
            <person name="Chiu C.H."/>
            <person name="Tang P."/>
            <person name="Hegemann P."/>
            <person name="Fromm H."/>
            <person name="Raoult D."/>
            <person name="Greub G."/>
            <person name="Miranda-Saavedra D."/>
            <person name="Chen N."/>
            <person name="Nash P."/>
            <person name="Ginger M.L."/>
            <person name="Horn M."/>
            <person name="Schaap P."/>
            <person name="Caler L."/>
            <person name="Loftus B."/>
        </authorList>
    </citation>
    <scope>NUCLEOTIDE SEQUENCE [LARGE SCALE GENOMIC DNA]</scope>
    <source>
        <strain evidence="8 9">Neff</strain>
    </source>
</reference>
<protein>
    <recommendedName>
        <fullName evidence="6">H/ACA ribonucleoprotein complex subunit 2</fullName>
    </recommendedName>
    <alternativeName>
        <fullName evidence="6">Nucleolar protein family A member 2</fullName>
    </alternativeName>
</protein>
<dbReference type="EMBL" id="KB007867">
    <property type="protein sequence ID" value="ELR23007.1"/>
    <property type="molecule type" value="Genomic_DNA"/>
</dbReference>
<evidence type="ECO:0000256" key="3">
    <source>
        <dbReference type="ARBA" id="ARBA00022884"/>
    </source>
</evidence>
<dbReference type="GO" id="GO:0003723">
    <property type="term" value="F:RNA binding"/>
    <property type="evidence" value="ECO:0007669"/>
    <property type="project" value="UniProtKB-UniRule"/>
</dbReference>
<comment type="function">
    <text evidence="6">Common component of the spliceosome and rRNA processing machinery.</text>
</comment>
<name>L8HCP6_ACACF</name>
<dbReference type="PRINTS" id="PR00881">
    <property type="entry name" value="L7ARS6FAMILY"/>
</dbReference>
<evidence type="ECO:0000313" key="9">
    <source>
        <dbReference type="Proteomes" id="UP000011083"/>
    </source>
</evidence>
<evidence type="ECO:0000313" key="8">
    <source>
        <dbReference type="EMBL" id="ELR23007.1"/>
    </source>
</evidence>
<evidence type="ECO:0000256" key="1">
    <source>
        <dbReference type="ARBA" id="ARBA00004604"/>
    </source>
</evidence>
<evidence type="ECO:0000256" key="5">
    <source>
        <dbReference type="ARBA" id="ARBA00023274"/>
    </source>
</evidence>
<organism evidence="8 9">
    <name type="scientific">Acanthamoeba castellanii (strain ATCC 30010 / Neff)</name>
    <dbReference type="NCBI Taxonomy" id="1257118"/>
    <lineage>
        <taxon>Eukaryota</taxon>
        <taxon>Amoebozoa</taxon>
        <taxon>Discosea</taxon>
        <taxon>Longamoebia</taxon>
        <taxon>Centramoebida</taxon>
        <taxon>Acanthamoebidae</taxon>
        <taxon>Acanthamoeba</taxon>
    </lineage>
</organism>
<dbReference type="PANTHER" id="PTHR23105">
    <property type="entry name" value="RIBOSOMAL PROTEIN L7AE FAMILY MEMBER"/>
    <property type="match status" value="1"/>
</dbReference>
<dbReference type="Pfam" id="PF01248">
    <property type="entry name" value="Ribosomal_L7Ae"/>
    <property type="match status" value="1"/>
</dbReference>
<dbReference type="GO" id="GO:0042254">
    <property type="term" value="P:ribosome biogenesis"/>
    <property type="evidence" value="ECO:0007669"/>
    <property type="project" value="InterPro"/>
</dbReference>
<dbReference type="OrthoDB" id="5364946at2759"/>
<dbReference type="GO" id="GO:0031120">
    <property type="term" value="P:snRNA pseudouridine synthesis"/>
    <property type="evidence" value="ECO:0007669"/>
    <property type="project" value="UniProtKB-UniRule"/>
</dbReference>
<feature type="domain" description="Ribosomal protein eL8/eL30/eS12/Gadd45" evidence="7">
    <location>
        <begin position="29"/>
        <end position="113"/>
    </location>
</feature>
<evidence type="ECO:0000259" key="7">
    <source>
        <dbReference type="Pfam" id="PF01248"/>
    </source>
</evidence>
<dbReference type="KEGG" id="acan:ACA1_360220"/>